<organism evidence="2 3">
    <name type="scientific">Mugilogobius chulae</name>
    <name type="common">yellowstripe goby</name>
    <dbReference type="NCBI Taxonomy" id="88201"/>
    <lineage>
        <taxon>Eukaryota</taxon>
        <taxon>Metazoa</taxon>
        <taxon>Chordata</taxon>
        <taxon>Craniata</taxon>
        <taxon>Vertebrata</taxon>
        <taxon>Euteleostomi</taxon>
        <taxon>Actinopterygii</taxon>
        <taxon>Neopterygii</taxon>
        <taxon>Teleostei</taxon>
        <taxon>Neoteleostei</taxon>
        <taxon>Acanthomorphata</taxon>
        <taxon>Gobiaria</taxon>
        <taxon>Gobiiformes</taxon>
        <taxon>Gobioidei</taxon>
        <taxon>Gobiidae</taxon>
        <taxon>Gobionellinae</taxon>
        <taxon>Mugilogobius</taxon>
    </lineage>
</organism>
<dbReference type="Proteomes" id="UP001460270">
    <property type="component" value="Unassembled WGS sequence"/>
</dbReference>
<dbReference type="EMBL" id="JBBPFD010000022">
    <property type="protein sequence ID" value="KAK7881904.1"/>
    <property type="molecule type" value="Genomic_DNA"/>
</dbReference>
<feature type="coiled-coil region" evidence="1">
    <location>
        <begin position="50"/>
        <end position="112"/>
    </location>
</feature>
<evidence type="ECO:0000313" key="3">
    <source>
        <dbReference type="Proteomes" id="UP001460270"/>
    </source>
</evidence>
<keyword evidence="1" id="KW-0175">Coiled coil</keyword>
<comment type="caution">
    <text evidence="2">The sequence shown here is derived from an EMBL/GenBank/DDBJ whole genome shotgun (WGS) entry which is preliminary data.</text>
</comment>
<reference evidence="3" key="1">
    <citation type="submission" date="2024-04" db="EMBL/GenBank/DDBJ databases">
        <title>Salinicola lusitanus LLJ914,a marine bacterium isolated from the Okinawa Trough.</title>
        <authorList>
            <person name="Li J."/>
        </authorList>
    </citation>
    <scope>NUCLEOTIDE SEQUENCE [LARGE SCALE GENOMIC DNA]</scope>
</reference>
<proteinExistence type="predicted"/>
<protein>
    <submittedName>
        <fullName evidence="2">Uncharacterized protein</fullName>
    </submittedName>
</protein>
<accession>A0AAW0MRH1</accession>
<keyword evidence="3" id="KW-1185">Reference proteome</keyword>
<sequence>MSKPVSTRQRKKMEHADVAAAELDYNARFDGLESKLNKLLQVNMDNNALLNSAVKRIEALEEKFEGALAEVHECGAQVVAQEGRIVSLEKKLQDALDQIEQLENRHRENNLRLLNVPEGHEKDLSMQAFLKLYILKSTRRPLEGYQTEVQEEVV</sequence>
<evidence type="ECO:0000256" key="1">
    <source>
        <dbReference type="SAM" id="Coils"/>
    </source>
</evidence>
<dbReference type="AlphaFoldDB" id="A0AAW0MRH1"/>
<gene>
    <name evidence="2" type="ORF">WMY93_030313</name>
</gene>
<evidence type="ECO:0000313" key="2">
    <source>
        <dbReference type="EMBL" id="KAK7881904.1"/>
    </source>
</evidence>
<name>A0AAW0MRH1_9GOBI</name>